<dbReference type="Proteomes" id="UP000279859">
    <property type="component" value="Unassembled WGS sequence"/>
</dbReference>
<evidence type="ECO:0000313" key="3">
    <source>
        <dbReference type="EMBL" id="RNE63641.1"/>
    </source>
</evidence>
<feature type="compositionally biased region" description="Pro residues" evidence="1">
    <location>
        <begin position="60"/>
        <end position="78"/>
    </location>
</feature>
<gene>
    <name evidence="3" type="ORF">EEJ31_06630</name>
</gene>
<keyword evidence="3" id="KW-0067">ATP-binding</keyword>
<proteinExistence type="predicted"/>
<dbReference type="EMBL" id="RDSR01000008">
    <property type="protein sequence ID" value="RNE63641.1"/>
    <property type="molecule type" value="Genomic_DNA"/>
</dbReference>
<dbReference type="GO" id="GO:0005524">
    <property type="term" value="F:ATP binding"/>
    <property type="evidence" value="ECO:0007669"/>
    <property type="project" value="UniProtKB-KW"/>
</dbReference>
<keyword evidence="3" id="KW-0547">Nucleotide-binding</keyword>
<name>A0A3M8LDT4_9MICO</name>
<protein>
    <submittedName>
        <fullName evidence="3">Iron ABC transporter ATP-binding protein</fullName>
    </submittedName>
</protein>
<feature type="region of interest" description="Disordered" evidence="1">
    <location>
        <begin position="33"/>
        <end position="86"/>
    </location>
</feature>
<reference evidence="3 4" key="1">
    <citation type="submission" date="2018-11" db="EMBL/GenBank/DDBJ databases">
        <title>Cryobacterium sp. nov., isolated from rhizosphere soil of lettuce.</title>
        <authorList>
            <person name="Wang Y."/>
        </authorList>
    </citation>
    <scope>NUCLEOTIDE SEQUENCE [LARGE SCALE GENOMIC DNA]</scope>
    <source>
        <strain evidence="3 4">NEAU-85</strain>
    </source>
</reference>
<feature type="signal peptide" evidence="2">
    <location>
        <begin position="1"/>
        <end position="29"/>
    </location>
</feature>
<evidence type="ECO:0000313" key="4">
    <source>
        <dbReference type="Proteomes" id="UP000279859"/>
    </source>
</evidence>
<feature type="compositionally biased region" description="Low complexity" evidence="1">
    <location>
        <begin position="33"/>
        <end position="59"/>
    </location>
</feature>
<dbReference type="PROSITE" id="PS51257">
    <property type="entry name" value="PROKAR_LIPOPROTEIN"/>
    <property type="match status" value="1"/>
</dbReference>
<evidence type="ECO:0000256" key="2">
    <source>
        <dbReference type="SAM" id="SignalP"/>
    </source>
</evidence>
<dbReference type="AlphaFoldDB" id="A0A3M8LDT4"/>
<evidence type="ECO:0000256" key="1">
    <source>
        <dbReference type="SAM" id="MobiDB-lite"/>
    </source>
</evidence>
<comment type="caution">
    <text evidence="3">The sequence shown here is derived from an EMBL/GenBank/DDBJ whole genome shotgun (WGS) entry which is preliminary data.</text>
</comment>
<organism evidence="3 4">
    <name type="scientific">Cryobacterium tepidiphilum</name>
    <dbReference type="NCBI Taxonomy" id="2486026"/>
    <lineage>
        <taxon>Bacteria</taxon>
        <taxon>Bacillati</taxon>
        <taxon>Actinomycetota</taxon>
        <taxon>Actinomycetes</taxon>
        <taxon>Micrococcales</taxon>
        <taxon>Microbacteriaceae</taxon>
        <taxon>Cryobacterium</taxon>
    </lineage>
</organism>
<sequence length="218" mass="22270">MPRRDRFPRLFTGLAVTGAVALITLTGCSADSLTPSASTTNSSTPAPDAAATAGATPSPTDAPEPTPAATPTPTPTPSGDPVGLGCDDVLSPDDIYAFNPNFGTAPDYQPTGVVATAPAYGGVACGWMNQSSRALLEVSVATPTDDALEDLKNKAAASGKAVPTYGTPPEVEAYFSKSGETGTVQVFFGTYWVVTSSVVFYEPGDAQKLIDMIQSNLG</sequence>
<keyword evidence="4" id="KW-1185">Reference proteome</keyword>
<feature type="chain" id="PRO_5038903335" evidence="2">
    <location>
        <begin position="30"/>
        <end position="218"/>
    </location>
</feature>
<keyword evidence="2" id="KW-0732">Signal</keyword>
<accession>A0A3M8LDT4</accession>